<dbReference type="Pfam" id="PF16588">
    <property type="entry name" value="zf-C2H2_10"/>
    <property type="match status" value="1"/>
</dbReference>
<evidence type="ECO:0000256" key="1">
    <source>
        <dbReference type="SAM" id="Coils"/>
    </source>
</evidence>
<dbReference type="GeneID" id="30981662"/>
<protein>
    <submittedName>
        <fullName evidence="2">Uncharacterized protein</fullName>
    </submittedName>
</protein>
<evidence type="ECO:0000313" key="2">
    <source>
        <dbReference type="EMBL" id="ODV79984.1"/>
    </source>
</evidence>
<keyword evidence="1" id="KW-0175">Coiled coil</keyword>
<dbReference type="OrthoDB" id="4069967at2759"/>
<gene>
    <name evidence="2" type="ORF">CANTADRAFT_25749</name>
</gene>
<dbReference type="AlphaFoldDB" id="A0A1E4SKF4"/>
<dbReference type="Proteomes" id="UP000094285">
    <property type="component" value="Unassembled WGS sequence"/>
</dbReference>
<dbReference type="RefSeq" id="XP_020065106.1">
    <property type="nucleotide sequence ID" value="XM_020207525.1"/>
</dbReference>
<keyword evidence="3" id="KW-1185">Reference proteome</keyword>
<accession>A0A1E4SKF4</accession>
<feature type="coiled-coil region" evidence="1">
    <location>
        <begin position="10"/>
        <end position="44"/>
    </location>
</feature>
<organism evidence="2 3">
    <name type="scientific">Suhomyces tanzawaensis NRRL Y-17324</name>
    <dbReference type="NCBI Taxonomy" id="984487"/>
    <lineage>
        <taxon>Eukaryota</taxon>
        <taxon>Fungi</taxon>
        <taxon>Dikarya</taxon>
        <taxon>Ascomycota</taxon>
        <taxon>Saccharomycotina</taxon>
        <taxon>Pichiomycetes</taxon>
        <taxon>Debaryomycetaceae</taxon>
        <taxon>Suhomyces</taxon>
    </lineage>
</organism>
<sequence>MSVVELLKSVDSLARLITERTQELEKLKQDYNAKLQTINAYLEQLPQHGVLGLGKHELDEKAFLEAVSADMDCPKCQSKVYLNGADSDYILIPKQKLRLLGIESTPEIDDRLASLKLSTTKEQATGHEYPRNPTKHYHNSKSKKICSYCKKPGHSRAKCLVRLLTPAPNTP</sequence>
<name>A0A1E4SKF4_9ASCO</name>
<evidence type="ECO:0000313" key="3">
    <source>
        <dbReference type="Proteomes" id="UP000094285"/>
    </source>
</evidence>
<reference evidence="3" key="1">
    <citation type="submission" date="2016-05" db="EMBL/GenBank/DDBJ databases">
        <title>Comparative genomics of biotechnologically important yeasts.</title>
        <authorList>
            <consortium name="DOE Joint Genome Institute"/>
            <person name="Riley R."/>
            <person name="Haridas S."/>
            <person name="Wolfe K.H."/>
            <person name="Lopes M.R."/>
            <person name="Hittinger C.T."/>
            <person name="Goker M."/>
            <person name="Salamov A."/>
            <person name="Wisecaver J."/>
            <person name="Long T.M."/>
            <person name="Aerts A.L."/>
            <person name="Barry K."/>
            <person name="Choi C."/>
            <person name="Clum A."/>
            <person name="Coughlan A.Y."/>
            <person name="Deshpande S."/>
            <person name="Douglass A.P."/>
            <person name="Hanson S.J."/>
            <person name="Klenk H.-P."/>
            <person name="Labutti K."/>
            <person name="Lapidus A."/>
            <person name="Lindquist E."/>
            <person name="Lipzen A."/>
            <person name="Meier-Kolthoff J.P."/>
            <person name="Ohm R.A."/>
            <person name="Otillar R.P."/>
            <person name="Pangilinan J."/>
            <person name="Peng Y."/>
            <person name="Rokas A."/>
            <person name="Rosa C.A."/>
            <person name="Scheuner C."/>
            <person name="Sibirny A.A."/>
            <person name="Slot J.C."/>
            <person name="Stielow J.B."/>
            <person name="Sun H."/>
            <person name="Kurtzman C.P."/>
            <person name="Blackwell M."/>
            <person name="Grigoriev I.V."/>
            <person name="Jeffries T.W."/>
        </authorList>
    </citation>
    <scope>NUCLEOTIDE SEQUENCE [LARGE SCALE GENOMIC DNA]</scope>
    <source>
        <strain evidence="3">NRRL Y-17324</strain>
    </source>
</reference>
<proteinExistence type="predicted"/>
<dbReference type="EMBL" id="KV453911">
    <property type="protein sequence ID" value="ODV79984.1"/>
    <property type="molecule type" value="Genomic_DNA"/>
</dbReference>